<evidence type="ECO:0000256" key="9">
    <source>
        <dbReference type="ARBA" id="ARBA00022842"/>
    </source>
</evidence>
<dbReference type="SUPFAM" id="SSF52518">
    <property type="entry name" value="Thiamin diphosphate-binding fold (THDP-binding)"/>
    <property type="match status" value="2"/>
</dbReference>
<keyword evidence="11" id="KW-0786">Thiamine pyrophosphate</keyword>
<evidence type="ECO:0000256" key="8">
    <source>
        <dbReference type="ARBA" id="ARBA00022723"/>
    </source>
</evidence>
<reference evidence="14" key="1">
    <citation type="submission" date="2022-02" db="EMBL/GenBank/DDBJ databases">
        <authorList>
            <person name="Deutsch MARIE S."/>
        </authorList>
    </citation>
    <scope>NUCLEOTIDE SEQUENCE</scope>
    <source>
        <strain evidence="14">CIRM-BIA865</strain>
    </source>
</reference>
<comment type="cofactor">
    <cofactor evidence="2">
        <name>thiamine diphosphate</name>
        <dbReference type="ChEBI" id="CHEBI:58937"/>
    </cofactor>
</comment>
<evidence type="ECO:0000259" key="13">
    <source>
        <dbReference type="SMART" id="SM00861"/>
    </source>
</evidence>
<dbReference type="GO" id="GO:0009228">
    <property type="term" value="P:thiamine biosynthetic process"/>
    <property type="evidence" value="ECO:0007669"/>
    <property type="project" value="UniProtKB-KW"/>
</dbReference>
<dbReference type="InterPro" id="IPR049557">
    <property type="entry name" value="Transketolase_CS"/>
</dbReference>
<dbReference type="PROSITE" id="PS00801">
    <property type="entry name" value="TRANSKETOLASE_1"/>
    <property type="match status" value="1"/>
</dbReference>
<dbReference type="GO" id="GO:0046872">
    <property type="term" value="F:metal ion binding"/>
    <property type="evidence" value="ECO:0007669"/>
    <property type="project" value="UniProtKB-KW"/>
</dbReference>
<dbReference type="SMART" id="SM00861">
    <property type="entry name" value="Transket_pyr"/>
    <property type="match status" value="1"/>
</dbReference>
<organism evidence="14 15">
    <name type="scientific">Lactobacillus delbrueckii subsp. delbrueckii</name>
    <dbReference type="NCBI Taxonomy" id="83684"/>
    <lineage>
        <taxon>Bacteria</taxon>
        <taxon>Bacillati</taxon>
        <taxon>Bacillota</taxon>
        <taxon>Bacilli</taxon>
        <taxon>Lactobacillales</taxon>
        <taxon>Lactobacillaceae</taxon>
        <taxon>Lactobacillus</taxon>
    </lineage>
</organism>
<accession>A0AAU9R1R7</accession>
<keyword evidence="7 14" id="KW-0808">Transferase</keyword>
<evidence type="ECO:0000313" key="15">
    <source>
        <dbReference type="Proteomes" id="UP001295440"/>
    </source>
</evidence>
<dbReference type="RefSeq" id="WP_369879397.1">
    <property type="nucleotide sequence ID" value="NZ_OV915080.1"/>
</dbReference>
<evidence type="ECO:0000256" key="2">
    <source>
        <dbReference type="ARBA" id="ARBA00001964"/>
    </source>
</evidence>
<evidence type="ECO:0000256" key="7">
    <source>
        <dbReference type="ARBA" id="ARBA00022679"/>
    </source>
</evidence>
<dbReference type="SUPFAM" id="SSF52922">
    <property type="entry name" value="TK C-terminal domain-like"/>
    <property type="match status" value="1"/>
</dbReference>
<evidence type="ECO:0000313" key="14">
    <source>
        <dbReference type="EMBL" id="CAH1705644.1"/>
    </source>
</evidence>
<evidence type="ECO:0000256" key="3">
    <source>
        <dbReference type="ARBA" id="ARBA00004980"/>
    </source>
</evidence>
<keyword evidence="12" id="KW-0414">Isoprene biosynthesis</keyword>
<dbReference type="Gene3D" id="3.40.50.920">
    <property type="match status" value="1"/>
</dbReference>
<evidence type="ECO:0000256" key="6">
    <source>
        <dbReference type="ARBA" id="ARBA00013150"/>
    </source>
</evidence>
<dbReference type="InterPro" id="IPR005475">
    <property type="entry name" value="Transketolase-like_Pyr-bd"/>
</dbReference>
<keyword evidence="8" id="KW-0479">Metal-binding</keyword>
<dbReference type="AlphaFoldDB" id="A0AAU9R1R7"/>
<dbReference type="Pfam" id="PF02779">
    <property type="entry name" value="Transket_pyr"/>
    <property type="match status" value="1"/>
</dbReference>
<keyword evidence="9" id="KW-0460">Magnesium</keyword>
<dbReference type="NCBIfam" id="NF003933">
    <property type="entry name" value="PRK05444.2-2"/>
    <property type="match status" value="1"/>
</dbReference>
<dbReference type="GO" id="GO:0005829">
    <property type="term" value="C:cytosol"/>
    <property type="evidence" value="ECO:0007669"/>
    <property type="project" value="TreeGrafter"/>
</dbReference>
<dbReference type="PANTHER" id="PTHR43322:SF1">
    <property type="entry name" value="1-DEOXY-D-XYLULOSE-5-PHOSPHATE SYNTHASE"/>
    <property type="match status" value="1"/>
</dbReference>
<protein>
    <recommendedName>
        <fullName evidence="6">1-deoxy-D-xylulose-5-phosphate synthase</fullName>
        <ecNumber evidence="6">2.2.1.7</ecNumber>
    </recommendedName>
</protein>
<dbReference type="EC" id="2.2.1.7" evidence="6"/>
<dbReference type="InterPro" id="IPR029061">
    <property type="entry name" value="THDP-binding"/>
</dbReference>
<dbReference type="FunFam" id="3.40.50.970:FF:000010">
    <property type="entry name" value="1-deoxy-D-xylulose-5-phosphate synthase"/>
    <property type="match status" value="1"/>
</dbReference>
<dbReference type="InterPro" id="IPR033248">
    <property type="entry name" value="Transketolase_C"/>
</dbReference>
<evidence type="ECO:0000256" key="12">
    <source>
        <dbReference type="ARBA" id="ARBA00023229"/>
    </source>
</evidence>
<dbReference type="Pfam" id="PF02780">
    <property type="entry name" value="Transketolase_C"/>
    <property type="match status" value="1"/>
</dbReference>
<keyword evidence="10" id="KW-0784">Thiamine biosynthesis</keyword>
<evidence type="ECO:0000256" key="11">
    <source>
        <dbReference type="ARBA" id="ARBA00023052"/>
    </source>
</evidence>
<comment type="pathway">
    <text evidence="3">Metabolic intermediate biosynthesis; 1-deoxy-D-xylulose 5-phosphate biosynthesis; 1-deoxy-D-xylulose 5-phosphate from D-glyceraldehyde 3-phosphate and pyruvate: step 1/1.</text>
</comment>
<dbReference type="CDD" id="cd07033">
    <property type="entry name" value="TPP_PYR_DXS_TK_like"/>
    <property type="match status" value="1"/>
</dbReference>
<comment type="similarity">
    <text evidence="4">Belongs to the transketolase family. DXPS subfamily.</text>
</comment>
<dbReference type="CDD" id="cd02007">
    <property type="entry name" value="TPP_DXS"/>
    <property type="match status" value="1"/>
</dbReference>
<dbReference type="PANTHER" id="PTHR43322">
    <property type="entry name" value="1-D-DEOXYXYLULOSE 5-PHOSPHATE SYNTHASE-RELATED"/>
    <property type="match status" value="1"/>
</dbReference>
<comment type="cofactor">
    <cofactor evidence="1">
        <name>Mg(2+)</name>
        <dbReference type="ChEBI" id="CHEBI:18420"/>
    </cofactor>
</comment>
<dbReference type="GO" id="GO:0016114">
    <property type="term" value="P:terpenoid biosynthetic process"/>
    <property type="evidence" value="ECO:0007669"/>
    <property type="project" value="InterPro"/>
</dbReference>
<evidence type="ECO:0000256" key="1">
    <source>
        <dbReference type="ARBA" id="ARBA00001946"/>
    </source>
</evidence>
<proteinExistence type="inferred from homology"/>
<feature type="domain" description="Transketolase-like pyrimidine-binding" evidence="13">
    <location>
        <begin position="284"/>
        <end position="448"/>
    </location>
</feature>
<evidence type="ECO:0000256" key="5">
    <source>
        <dbReference type="ARBA" id="ARBA00011738"/>
    </source>
</evidence>
<evidence type="ECO:0000256" key="10">
    <source>
        <dbReference type="ARBA" id="ARBA00022977"/>
    </source>
</evidence>
<evidence type="ECO:0000256" key="4">
    <source>
        <dbReference type="ARBA" id="ARBA00011081"/>
    </source>
</evidence>
<gene>
    <name evidence="14" type="ORF">LDD865_0485</name>
</gene>
<dbReference type="InterPro" id="IPR005477">
    <property type="entry name" value="Dxylulose-5-P_synthase"/>
</dbReference>
<dbReference type="Pfam" id="PF13292">
    <property type="entry name" value="DXP_synthase_N"/>
    <property type="match status" value="1"/>
</dbReference>
<dbReference type="InterPro" id="IPR009014">
    <property type="entry name" value="Transketo_C/PFOR_II"/>
</dbReference>
<dbReference type="Proteomes" id="UP001295440">
    <property type="component" value="Chromosome"/>
</dbReference>
<dbReference type="NCBIfam" id="NF008968">
    <property type="entry name" value="PRK12315.1"/>
    <property type="match status" value="1"/>
</dbReference>
<dbReference type="GO" id="GO:0019288">
    <property type="term" value="P:isopentenyl diphosphate biosynthetic process, methylerythritol 4-phosphate pathway"/>
    <property type="evidence" value="ECO:0007669"/>
    <property type="project" value="TreeGrafter"/>
</dbReference>
<comment type="subunit">
    <text evidence="5">Homodimer.</text>
</comment>
<dbReference type="EMBL" id="OV915080">
    <property type="protein sequence ID" value="CAH1705644.1"/>
    <property type="molecule type" value="Genomic_DNA"/>
</dbReference>
<dbReference type="GO" id="GO:0008661">
    <property type="term" value="F:1-deoxy-D-xylulose-5-phosphate synthase activity"/>
    <property type="evidence" value="ECO:0007669"/>
    <property type="project" value="UniProtKB-EC"/>
</dbReference>
<name>A0AAU9R1R7_9LACO</name>
<sequence>MNQHPEYLLNKIKSPADLKVLDLEEMKQLASEIRHLIIEKDAAVGGHLGPDLGIVELTIAYHYVFDAPGDKIIWDVSHQTYPHKMLTGRAYAWLDPEAYGKVTPYTNPDESPYDYYAVGHTSTSISLATGMAKARDLLGGSERIMAVIGDGSLTGGMAYEGLNNAALEKGNLVIVINDNQWSIDQNVGGLTTALKKLRDSQGQDPENPFKAFGFDYRYVADGNDLESMINAFSEIRDVDHPLVLHVNTLKGKGYQPAIEDEEKHHWVRPFNLSDDSPKNITAGPTPAEIAVKTVASAIDGGQENIMAITAAIPGVFGLDSFKESYPDHYVDVGIAEQDSVAFAAGFAKAGGQPVLFENSTFLQRAFDQLSHDVAANNLPVVMIVAGGGIQANSKTHVGVFDQVMVSNLPNWKYLAPTSLTEEAAMINWALKQKDGPVAIKLPVRQVPAGGAVLEGYRHIHYQKRRAGKKIAILALGDMQELGSQVAEELDAALYNPLSANVLDADCLDHLARHYQAVVTLENNILDGGFGQKVAGYLADRPVLVKAFGEKREYTDVDQSYDQILVRNQLTAEQIVASVKQLFNNFVNGRQARKSTYF</sequence>
<dbReference type="Gene3D" id="3.40.50.970">
    <property type="match status" value="2"/>
</dbReference>